<dbReference type="PANTHER" id="PTHR24220">
    <property type="entry name" value="IMPORT ATP-BINDING PROTEIN"/>
    <property type="match status" value="1"/>
</dbReference>
<organism evidence="4 5">
    <name type="scientific">Alloalcanivorax profundimaris</name>
    <dbReference type="NCBI Taxonomy" id="2735259"/>
    <lineage>
        <taxon>Bacteria</taxon>
        <taxon>Pseudomonadati</taxon>
        <taxon>Pseudomonadota</taxon>
        <taxon>Gammaproteobacteria</taxon>
        <taxon>Oceanospirillales</taxon>
        <taxon>Alcanivoracaceae</taxon>
        <taxon>Alloalcanivorax</taxon>
    </lineage>
</organism>
<accession>A0ABS0ARZ3</accession>
<proteinExistence type="predicted"/>
<feature type="domain" description="ABC transporter" evidence="3">
    <location>
        <begin position="6"/>
        <end position="214"/>
    </location>
</feature>
<reference evidence="4 5" key="1">
    <citation type="submission" date="2012-09" db="EMBL/GenBank/DDBJ databases">
        <title>Genome Sequence of alkane-degrading Bacterium Alcanivorax sp. 521-1.</title>
        <authorList>
            <person name="Lai Q."/>
            <person name="Shao Z."/>
        </authorList>
    </citation>
    <scope>NUCLEOTIDE SEQUENCE [LARGE SCALE GENOMIC DNA]</scope>
    <source>
        <strain evidence="4 5">521-1</strain>
    </source>
</reference>
<dbReference type="InterPro" id="IPR003439">
    <property type="entry name" value="ABC_transporter-like_ATP-bd"/>
</dbReference>
<evidence type="ECO:0000256" key="2">
    <source>
        <dbReference type="ARBA" id="ARBA00022840"/>
    </source>
</evidence>
<dbReference type="InterPro" id="IPR027417">
    <property type="entry name" value="P-loop_NTPase"/>
</dbReference>
<dbReference type="GO" id="GO:0005524">
    <property type="term" value="F:ATP binding"/>
    <property type="evidence" value="ECO:0007669"/>
    <property type="project" value="UniProtKB-KW"/>
</dbReference>
<dbReference type="SUPFAM" id="SSF52540">
    <property type="entry name" value="P-loop containing nucleoside triphosphate hydrolases"/>
    <property type="match status" value="1"/>
</dbReference>
<keyword evidence="2 4" id="KW-0067">ATP-binding</keyword>
<name>A0ABS0ARZ3_9GAMM</name>
<comment type="caution">
    <text evidence="4">The sequence shown here is derived from an EMBL/GenBank/DDBJ whole genome shotgun (WGS) entry which is preliminary data.</text>
</comment>
<dbReference type="RefSeq" id="WP_194865272.1">
    <property type="nucleotide sequence ID" value="NZ_ARXX01000032.1"/>
</dbReference>
<evidence type="ECO:0000256" key="1">
    <source>
        <dbReference type="ARBA" id="ARBA00022741"/>
    </source>
</evidence>
<dbReference type="InterPro" id="IPR015854">
    <property type="entry name" value="ABC_transpr_LolD-like"/>
</dbReference>
<dbReference type="InterPro" id="IPR003593">
    <property type="entry name" value="AAA+_ATPase"/>
</dbReference>
<keyword evidence="1" id="KW-0547">Nucleotide-binding</keyword>
<evidence type="ECO:0000313" key="4">
    <source>
        <dbReference type="EMBL" id="MBF5056908.1"/>
    </source>
</evidence>
<protein>
    <submittedName>
        <fullName evidence="4">ABC transporter ATP-binding protein</fullName>
    </submittedName>
</protein>
<keyword evidence="5" id="KW-1185">Reference proteome</keyword>
<gene>
    <name evidence="4" type="ORF">Y5W_02202</name>
</gene>
<dbReference type="Proteomes" id="UP000662703">
    <property type="component" value="Unassembled WGS sequence"/>
</dbReference>
<sequence length="220" mass="23681">MSEALFRFHGARLGHGDATVFAALDLSVRRGETVALLGASGSGKSTLLAALREQRQALCTWCPQEQALVPMLSVFHNIYMGGLHRHGTWHNLRTLLRPAAADRAEVGALAAELGLADKLFTSVDRLSGGQAQRTALGRALYTRRPVLLGDEPVSNLDEHQGLALMQRALTAHDTAVVAMHDRALALACFQRVLGLRHGELVLDAPAAALALADLDELYRP</sequence>
<dbReference type="Gene3D" id="3.40.50.300">
    <property type="entry name" value="P-loop containing nucleotide triphosphate hydrolases"/>
    <property type="match status" value="1"/>
</dbReference>
<evidence type="ECO:0000259" key="3">
    <source>
        <dbReference type="PROSITE" id="PS50893"/>
    </source>
</evidence>
<dbReference type="Pfam" id="PF00005">
    <property type="entry name" value="ABC_tran"/>
    <property type="match status" value="1"/>
</dbReference>
<evidence type="ECO:0000313" key="5">
    <source>
        <dbReference type="Proteomes" id="UP000662703"/>
    </source>
</evidence>
<dbReference type="SMART" id="SM00382">
    <property type="entry name" value="AAA"/>
    <property type="match status" value="1"/>
</dbReference>
<dbReference type="PROSITE" id="PS50893">
    <property type="entry name" value="ABC_TRANSPORTER_2"/>
    <property type="match status" value="1"/>
</dbReference>
<dbReference type="EMBL" id="ARXX01000032">
    <property type="protein sequence ID" value="MBF5056908.1"/>
    <property type="molecule type" value="Genomic_DNA"/>
</dbReference>